<dbReference type="Gene3D" id="3.40.50.2000">
    <property type="entry name" value="Glycogen Phosphorylase B"/>
    <property type="match status" value="2"/>
</dbReference>
<sequence>MFTRTMGMGGTEKVVLQLCRILNDRVAFLGVMSCGGELLSELDAMGVPHFRIPDITDKNPATYAKVSSVLDKVVRENGVSLVHCHHRMAALYCRLALPAGVRVVATAHNVFSGGRVVTRFLYKGMRVAACGGRVYENLVGYYGLPDDMVKLIPNGVPGFDGGIVQIPAVAGCAKGVLKIGFVGRLSEQKGAEYLVDAMGILSERGVHARCFLVGDGELEGELRERARRSEAANDIVFLGRRDDPQNFLSQVDICAMPSLWEGLPLVLLEALSVGVPVVASACDGILDVLRDGDNGLLVTPADAGDLAAALELLCNDASLRDRLGAKGRSGYEKEYSFETWRERYLDFYREAML</sequence>
<accession>A0A6L8RIE5</accession>
<evidence type="ECO:0000313" key="4">
    <source>
        <dbReference type="EMBL" id="MZJ85611.1"/>
    </source>
</evidence>
<keyword evidence="1" id="KW-0328">Glycosyltransferase</keyword>
<feature type="domain" description="Glycosyltransferase subfamily 4-like N-terminal" evidence="3">
    <location>
        <begin position="8"/>
        <end position="156"/>
    </location>
</feature>
<gene>
    <name evidence="4" type="ORF">GT635_03920</name>
</gene>
<dbReference type="CDD" id="cd03801">
    <property type="entry name" value="GT4_PimA-like"/>
    <property type="match status" value="1"/>
</dbReference>
<dbReference type="Pfam" id="PF13692">
    <property type="entry name" value="Glyco_trans_1_4"/>
    <property type="match status" value="1"/>
</dbReference>
<evidence type="ECO:0000313" key="5">
    <source>
        <dbReference type="Proteomes" id="UP000481598"/>
    </source>
</evidence>
<dbReference type="Pfam" id="PF13439">
    <property type="entry name" value="Glyco_transf_4"/>
    <property type="match status" value="1"/>
</dbReference>
<dbReference type="SUPFAM" id="SSF53756">
    <property type="entry name" value="UDP-Glycosyltransferase/glycogen phosphorylase"/>
    <property type="match status" value="1"/>
</dbReference>
<reference evidence="4 5" key="1">
    <citation type="journal article" date="2019" name="Nat. Med.">
        <title>A library of human gut bacterial isolates paired with longitudinal multiomics data enables mechanistic microbiome research.</title>
        <authorList>
            <person name="Poyet M."/>
            <person name="Groussin M."/>
            <person name="Gibbons S.M."/>
            <person name="Avila-Pacheco J."/>
            <person name="Jiang X."/>
            <person name="Kearney S.M."/>
            <person name="Perrotta A.R."/>
            <person name="Berdy B."/>
            <person name="Zhao S."/>
            <person name="Lieberman T.D."/>
            <person name="Swanson P.K."/>
            <person name="Smith M."/>
            <person name="Roesemann S."/>
            <person name="Alexander J.E."/>
            <person name="Rich S.A."/>
            <person name="Livny J."/>
            <person name="Vlamakis H."/>
            <person name="Clish C."/>
            <person name="Bullock K."/>
            <person name="Deik A."/>
            <person name="Scott J."/>
            <person name="Pierce K.A."/>
            <person name="Xavier R.J."/>
            <person name="Alm E.J."/>
        </authorList>
    </citation>
    <scope>NUCLEOTIDE SEQUENCE [LARGE SCALE GENOMIC DNA]</scope>
    <source>
        <strain evidence="4 5">BIOML-A10</strain>
    </source>
</reference>
<comment type="caution">
    <text evidence="4">The sequence shown here is derived from an EMBL/GenBank/DDBJ whole genome shotgun (WGS) entry which is preliminary data.</text>
</comment>
<dbReference type="AlphaFoldDB" id="A0A6L8RIE5"/>
<proteinExistence type="predicted"/>
<dbReference type="PANTHER" id="PTHR12526">
    <property type="entry name" value="GLYCOSYLTRANSFERASE"/>
    <property type="match status" value="1"/>
</dbReference>
<evidence type="ECO:0000256" key="2">
    <source>
        <dbReference type="ARBA" id="ARBA00022679"/>
    </source>
</evidence>
<organism evidence="4 5">
    <name type="scientific">Collinsella aerofaciens</name>
    <dbReference type="NCBI Taxonomy" id="74426"/>
    <lineage>
        <taxon>Bacteria</taxon>
        <taxon>Bacillati</taxon>
        <taxon>Actinomycetota</taxon>
        <taxon>Coriobacteriia</taxon>
        <taxon>Coriobacteriales</taxon>
        <taxon>Coriobacteriaceae</taxon>
        <taxon>Collinsella</taxon>
    </lineage>
</organism>
<dbReference type="InterPro" id="IPR028098">
    <property type="entry name" value="Glyco_trans_4-like_N"/>
</dbReference>
<name>A0A6L8RIE5_9ACTN</name>
<dbReference type="EMBL" id="WWTB01000006">
    <property type="protein sequence ID" value="MZJ85611.1"/>
    <property type="molecule type" value="Genomic_DNA"/>
</dbReference>
<dbReference type="GO" id="GO:0016757">
    <property type="term" value="F:glycosyltransferase activity"/>
    <property type="evidence" value="ECO:0007669"/>
    <property type="project" value="UniProtKB-KW"/>
</dbReference>
<evidence type="ECO:0000256" key="1">
    <source>
        <dbReference type="ARBA" id="ARBA00022676"/>
    </source>
</evidence>
<keyword evidence="2 4" id="KW-0808">Transferase</keyword>
<dbReference type="Proteomes" id="UP000481598">
    <property type="component" value="Unassembled WGS sequence"/>
</dbReference>
<protein>
    <submittedName>
        <fullName evidence="4">Glycosyltransferase</fullName>
    </submittedName>
</protein>
<dbReference type="PANTHER" id="PTHR12526:SF637">
    <property type="entry name" value="GLYCOSYLTRANSFERASE EPSF-RELATED"/>
    <property type="match status" value="1"/>
</dbReference>
<evidence type="ECO:0000259" key="3">
    <source>
        <dbReference type="Pfam" id="PF13439"/>
    </source>
</evidence>